<feature type="domain" description="Tc1-like transposase DDE" evidence="1">
    <location>
        <begin position="3"/>
        <end position="76"/>
    </location>
</feature>
<evidence type="ECO:0000313" key="2">
    <source>
        <dbReference type="EMBL" id="CAD7253738.1"/>
    </source>
</evidence>
<reference evidence="2" key="1">
    <citation type="submission" date="2020-11" db="EMBL/GenBank/DDBJ databases">
        <authorList>
            <person name="Tran Van P."/>
        </authorList>
    </citation>
    <scope>NUCLEOTIDE SEQUENCE</scope>
</reference>
<dbReference type="InterPro" id="IPR036397">
    <property type="entry name" value="RNaseH_sf"/>
</dbReference>
<dbReference type="GO" id="GO:0003676">
    <property type="term" value="F:nucleic acid binding"/>
    <property type="evidence" value="ECO:0007669"/>
    <property type="project" value="InterPro"/>
</dbReference>
<proteinExistence type="predicted"/>
<dbReference type="InterPro" id="IPR038717">
    <property type="entry name" value="Tc1-like_DDE_dom"/>
</dbReference>
<accession>A0A7R9AGM2</accession>
<dbReference type="Pfam" id="PF13358">
    <property type="entry name" value="DDE_3"/>
    <property type="match status" value="1"/>
</dbReference>
<gene>
    <name evidence="2" type="ORF">DSTB1V02_LOCUS13485</name>
</gene>
<evidence type="ECO:0000259" key="1">
    <source>
        <dbReference type="Pfam" id="PF13358"/>
    </source>
</evidence>
<dbReference type="AlphaFoldDB" id="A0A7R9AGM2"/>
<keyword evidence="3" id="KW-1185">Reference proteome</keyword>
<protein>
    <recommendedName>
        <fullName evidence="1">Tc1-like transposase DDE domain-containing protein</fullName>
    </recommendedName>
</protein>
<dbReference type="OrthoDB" id="2266637at2759"/>
<dbReference type="Gene3D" id="3.30.420.10">
    <property type="entry name" value="Ribonuclease H-like superfamily/Ribonuclease H"/>
    <property type="match status" value="1"/>
</dbReference>
<dbReference type="EMBL" id="LR906060">
    <property type="protein sequence ID" value="CAD7253738.1"/>
    <property type="molecule type" value="Genomic_DNA"/>
</dbReference>
<name>A0A7R9AGM2_9CRUS</name>
<dbReference type="Proteomes" id="UP000677054">
    <property type="component" value="Unassembled WGS sequence"/>
</dbReference>
<dbReference type="EMBL" id="CAJPEV010006543">
    <property type="protein sequence ID" value="CAG0904198.1"/>
    <property type="molecule type" value="Genomic_DNA"/>
</dbReference>
<evidence type="ECO:0000313" key="3">
    <source>
        <dbReference type="Proteomes" id="UP000677054"/>
    </source>
</evidence>
<organism evidence="2">
    <name type="scientific">Darwinula stevensoni</name>
    <dbReference type="NCBI Taxonomy" id="69355"/>
    <lineage>
        <taxon>Eukaryota</taxon>
        <taxon>Metazoa</taxon>
        <taxon>Ecdysozoa</taxon>
        <taxon>Arthropoda</taxon>
        <taxon>Crustacea</taxon>
        <taxon>Oligostraca</taxon>
        <taxon>Ostracoda</taxon>
        <taxon>Podocopa</taxon>
        <taxon>Podocopida</taxon>
        <taxon>Darwinulocopina</taxon>
        <taxon>Darwinuloidea</taxon>
        <taxon>Darwinulidae</taxon>
        <taxon>Darwinula</taxon>
    </lineage>
</organism>
<sequence>MQLFLNEVSRRHPDEKIVMVMDGAGWHSSDKLKAPPNIYLLTLPPYAPELNPMEHVWDELREKFFHNQVFQSLDALEDHLVEALSARSPQEDFDDAKARVEEALQQGQQASDSASPNGEICGILLCMSGEQDGVAPHECKPLVEAYFKIRVYKKGTFKTRFDPIRTAHKRYAEVLESCDSAEQKDRDRVNAMFGTLEYSPFVYGN</sequence>